<evidence type="ECO:0000313" key="2">
    <source>
        <dbReference type="EMBL" id="KAF6173541.1"/>
    </source>
</evidence>
<gene>
    <name evidence="2" type="ORF">GIB67_042671</name>
</gene>
<reference evidence="2 3" key="1">
    <citation type="journal article" date="2020" name="IScience">
        <title>Genome Sequencing of the Endangered Kingdonia uniflora (Circaeasteraceae, Ranunculales) Reveals Potential Mechanisms of Evolutionary Specialization.</title>
        <authorList>
            <person name="Sun Y."/>
            <person name="Deng T."/>
            <person name="Zhang A."/>
            <person name="Moore M.J."/>
            <person name="Landis J.B."/>
            <person name="Lin N."/>
            <person name="Zhang H."/>
            <person name="Zhang X."/>
            <person name="Huang J."/>
            <person name="Zhang X."/>
            <person name="Sun H."/>
            <person name="Wang H."/>
        </authorList>
    </citation>
    <scope>NUCLEOTIDE SEQUENCE [LARGE SCALE GENOMIC DNA]</scope>
    <source>
        <strain evidence="2">TB1705</strain>
        <tissue evidence="2">Leaf</tissue>
    </source>
</reference>
<name>A0A7J7P281_9MAGN</name>
<keyword evidence="1" id="KW-0812">Transmembrane</keyword>
<protein>
    <recommendedName>
        <fullName evidence="4">Transmembrane protein</fullName>
    </recommendedName>
</protein>
<accession>A0A7J7P281</accession>
<keyword evidence="3" id="KW-1185">Reference proteome</keyword>
<evidence type="ECO:0000256" key="1">
    <source>
        <dbReference type="SAM" id="Phobius"/>
    </source>
</evidence>
<evidence type="ECO:0008006" key="4">
    <source>
        <dbReference type="Google" id="ProtNLM"/>
    </source>
</evidence>
<dbReference type="Proteomes" id="UP000541444">
    <property type="component" value="Unassembled WGS sequence"/>
</dbReference>
<keyword evidence="1" id="KW-1133">Transmembrane helix</keyword>
<dbReference type="EMBL" id="JACGCM010000338">
    <property type="protein sequence ID" value="KAF6173541.1"/>
    <property type="molecule type" value="Genomic_DNA"/>
</dbReference>
<organism evidence="2 3">
    <name type="scientific">Kingdonia uniflora</name>
    <dbReference type="NCBI Taxonomy" id="39325"/>
    <lineage>
        <taxon>Eukaryota</taxon>
        <taxon>Viridiplantae</taxon>
        <taxon>Streptophyta</taxon>
        <taxon>Embryophyta</taxon>
        <taxon>Tracheophyta</taxon>
        <taxon>Spermatophyta</taxon>
        <taxon>Magnoliopsida</taxon>
        <taxon>Ranunculales</taxon>
        <taxon>Circaeasteraceae</taxon>
        <taxon>Kingdonia</taxon>
    </lineage>
</organism>
<keyword evidence="1" id="KW-0472">Membrane</keyword>
<feature type="transmembrane region" description="Helical" evidence="1">
    <location>
        <begin position="23"/>
        <end position="47"/>
    </location>
</feature>
<proteinExistence type="predicted"/>
<dbReference type="AlphaFoldDB" id="A0A7J7P281"/>
<evidence type="ECO:0000313" key="3">
    <source>
        <dbReference type="Proteomes" id="UP000541444"/>
    </source>
</evidence>
<comment type="caution">
    <text evidence="2">The sequence shown here is derived from an EMBL/GenBank/DDBJ whole genome shotgun (WGS) entry which is preliminary data.</text>
</comment>
<sequence>MQFQLQKFSCGADLKCSFGWVSFIRIAIGLRALIVVDVVVFLVLFVIDLEFQKSIRRAHFR</sequence>